<keyword evidence="2" id="KW-1185">Reference proteome</keyword>
<dbReference type="Proteomes" id="UP001164250">
    <property type="component" value="Chromosome 12"/>
</dbReference>
<organism evidence="1 2">
    <name type="scientific">Pistacia atlantica</name>
    <dbReference type="NCBI Taxonomy" id="434234"/>
    <lineage>
        <taxon>Eukaryota</taxon>
        <taxon>Viridiplantae</taxon>
        <taxon>Streptophyta</taxon>
        <taxon>Embryophyta</taxon>
        <taxon>Tracheophyta</taxon>
        <taxon>Spermatophyta</taxon>
        <taxon>Magnoliopsida</taxon>
        <taxon>eudicotyledons</taxon>
        <taxon>Gunneridae</taxon>
        <taxon>Pentapetalae</taxon>
        <taxon>rosids</taxon>
        <taxon>malvids</taxon>
        <taxon>Sapindales</taxon>
        <taxon>Anacardiaceae</taxon>
        <taxon>Pistacia</taxon>
    </lineage>
</organism>
<evidence type="ECO:0000313" key="2">
    <source>
        <dbReference type="Proteomes" id="UP001164250"/>
    </source>
</evidence>
<dbReference type="EMBL" id="CM047908">
    <property type="protein sequence ID" value="KAJ0083073.1"/>
    <property type="molecule type" value="Genomic_DNA"/>
</dbReference>
<gene>
    <name evidence="1" type="ORF">Patl1_10163</name>
</gene>
<name>A0ACC1A743_9ROSI</name>
<accession>A0ACC1A743</accession>
<sequence>MAKRFMSFLPCISLTIAFLFIPSSSAFTFVCDPARFAQLQLKITSFAFCDSSLPYPVRAKDLVDQMTLAEKVQQLGNKAAGVQRLGLPPYEWWSEALHGVSNTGPGVRFDNVVPGATNFPTIILTVATFNESLWKNIAEVISTEARAMYNMERAGLTFWSPTINVVRDPRWGRITETPGEDPFVVGRYAVNFVRGLQDVEGHEIHKDLNARPLKVSACCKHYNAYDIDRWRGVDRFHFDARVTEQDMLETFTPPFEMCVREGDASSVMCSYNRVNGVPTCADPKLLNQTIRGEWDLHGYIVADCDSIEVFVNKHKFLNDTSEDGVARTLKAGLDLDCGVTYPNALINATNQGKERPNVCTPQNIELAAEAARQGIVLLKNDDHTLPLNPANVKTLAVVGPHGNATTPMRGNYAGIPCRYTTPLDGFSSYTKVNYSIGLRIWIEKLSYFPGFQTQLINDVTQAAQGPVILVIMSAGCVDITFAKNNPKIKSILWAGFPGEEGGRAIADTVFGRNNPGGRLPITWYKADYIDKIPMTSMPLRPVGNFPGRTYKFFNGPVVYPFGYGLSYTQFKYNLAPSNRSVGIKLNRLHHCRPINYMGGIQPPPCASVLLADLPCNETFEVEMGVQNVGNMDGSEVVLVYSKPPKGIPGTHMKQVIGFQRVFVTRGQNVNVKFVFNVCKSLGIVDYAANRLLTSGRHTILVGDAGVATPVDVNLFY</sequence>
<protein>
    <submittedName>
        <fullName evidence="1">Uncharacterized protein</fullName>
    </submittedName>
</protein>
<evidence type="ECO:0000313" key="1">
    <source>
        <dbReference type="EMBL" id="KAJ0083073.1"/>
    </source>
</evidence>
<reference evidence="2" key="1">
    <citation type="journal article" date="2023" name="G3 (Bethesda)">
        <title>Genome assembly and association tests identify interacting loci associated with vigor, precocity, and sex in interspecific pistachio rootstocks.</title>
        <authorList>
            <person name="Palmer W."/>
            <person name="Jacygrad E."/>
            <person name="Sagayaradj S."/>
            <person name="Cavanaugh K."/>
            <person name="Han R."/>
            <person name="Bertier L."/>
            <person name="Beede B."/>
            <person name="Kafkas S."/>
            <person name="Golino D."/>
            <person name="Preece J."/>
            <person name="Michelmore R."/>
        </authorList>
    </citation>
    <scope>NUCLEOTIDE SEQUENCE [LARGE SCALE GENOMIC DNA]</scope>
</reference>
<proteinExistence type="predicted"/>
<comment type="caution">
    <text evidence="1">The sequence shown here is derived from an EMBL/GenBank/DDBJ whole genome shotgun (WGS) entry which is preliminary data.</text>
</comment>